<evidence type="ECO:0000256" key="1">
    <source>
        <dbReference type="ARBA" id="ARBA00004922"/>
    </source>
</evidence>
<evidence type="ECO:0000256" key="12">
    <source>
        <dbReference type="ARBA" id="ARBA00023136"/>
    </source>
</evidence>
<comment type="catalytic activity">
    <reaction evidence="18">
        <text>alpha-N-glycoloylneuraminosyl-(2-&gt;3)-beta-D-galactosyl-(1-&gt;4)-N-acetyl-beta-D-glucosaminyl-(1-&gt;3)-beta-D-galactosyl-(1-&gt;4)-N-acetyl-beta-D-glucosaminyl-(1-&gt;3)-beta-D-galactosyl-(1-&gt;4)-beta-D-glucosyl-(1&lt;-&gt;1')-ceramide + GDP-beta-L-fucose = alpha-N-glycoloylneuraminosyl-(2-&gt;3)-beta-D-galactosyl-(1-&gt;4)-N-acetyl-beta-D-glucosaminyl-(1-&gt;3)-beta-D-galactosyl-(1-&gt;4)-[alpha-L-fucosyl-(1-&gt;3)]-N-acetyl-beta-D-glucosaminyl-(1-&gt;3)-beta-D-galactosyl-(1-&gt;4)-beta-D-glucosyl-(1&lt;-&gt;1')-ceramide + GDP + H(+)</text>
        <dbReference type="Rhea" id="RHEA:48388"/>
        <dbReference type="ChEBI" id="CHEBI:15378"/>
        <dbReference type="ChEBI" id="CHEBI:57273"/>
        <dbReference type="ChEBI" id="CHEBI:58189"/>
        <dbReference type="ChEBI" id="CHEBI:90383"/>
        <dbReference type="ChEBI" id="CHEBI:90384"/>
    </reaction>
    <physiologicalReaction direction="left-to-right" evidence="18">
        <dbReference type="Rhea" id="RHEA:48389"/>
    </physiologicalReaction>
</comment>
<comment type="catalytic activity">
    <reaction evidence="22">
        <text>beta-D-Gal-(1-&gt;4)-beta-D-GlcNAc-(1-&gt;3)-beta-D-Gal-(1-&gt;4)-D-Glc + GDP-beta-L-fucose = beta-D-Gal-(1-&gt;4)-[alpha-L-Fuc-(1-&gt;3)]-beta-D-GlcNAc-(1-&gt;3)-beta-D-Gal-(1-&gt;4)-D-Glc + GDP + H(+)</text>
        <dbReference type="Rhea" id="RHEA:77187"/>
        <dbReference type="ChEBI" id="CHEBI:15378"/>
        <dbReference type="ChEBI" id="CHEBI:57273"/>
        <dbReference type="ChEBI" id="CHEBI:58189"/>
        <dbReference type="ChEBI" id="CHEBI:60239"/>
        <dbReference type="ChEBI" id="CHEBI:61352"/>
    </reaction>
    <physiologicalReaction direction="left-to-right" evidence="22">
        <dbReference type="Rhea" id="RHEA:77188"/>
    </physiologicalReaction>
</comment>
<dbReference type="GO" id="GO:0017083">
    <property type="term" value="F:4-galactosyl-N-acetylglucosaminide 3-alpha-L-fucosyltransferase activity"/>
    <property type="evidence" value="ECO:0007669"/>
    <property type="project" value="UniProtKB-EC"/>
</dbReference>
<evidence type="ECO:0000313" key="28">
    <source>
        <dbReference type="Proteomes" id="UP000005226"/>
    </source>
</evidence>
<dbReference type="FunCoup" id="H2UKP0">
    <property type="interactions" value="387"/>
</dbReference>
<keyword evidence="14" id="KW-0325">Glycoprotein</keyword>
<dbReference type="Gene3D" id="3.40.50.11660">
    <property type="entry name" value="Glycosyl transferase family 10, C-terminal domain"/>
    <property type="match status" value="1"/>
</dbReference>
<evidence type="ECO:0000256" key="9">
    <source>
        <dbReference type="ARBA" id="ARBA00022989"/>
    </source>
</evidence>
<evidence type="ECO:0000256" key="5">
    <source>
        <dbReference type="ARBA" id="ARBA00022676"/>
    </source>
</evidence>
<keyword evidence="12 24" id="KW-0472">Membrane</keyword>
<dbReference type="PANTHER" id="PTHR11929">
    <property type="entry name" value="ALPHA- 1,3 -FUCOSYLTRANSFERASE"/>
    <property type="match status" value="1"/>
</dbReference>
<keyword evidence="10 24" id="KW-0333">Golgi apparatus</keyword>
<dbReference type="UniPathway" id="UPA00378"/>
<comment type="similarity">
    <text evidence="3 24">Belongs to the glycosyltransferase 10 family.</text>
</comment>
<keyword evidence="9 24" id="KW-1133">Transmembrane helix</keyword>
<evidence type="ECO:0000259" key="25">
    <source>
        <dbReference type="Pfam" id="PF00852"/>
    </source>
</evidence>
<dbReference type="Proteomes" id="UP000005226">
    <property type="component" value="Chromosome 2"/>
</dbReference>
<keyword evidence="11" id="KW-0443">Lipid metabolism</keyword>
<comment type="pathway">
    <text evidence="2">Glycolipid biosynthesis.</text>
</comment>
<evidence type="ECO:0000313" key="27">
    <source>
        <dbReference type="Ensembl" id="ENSTRUP00000037511.2"/>
    </source>
</evidence>
<reference evidence="27 28" key="1">
    <citation type="journal article" date="2011" name="Genome Biol. Evol.">
        <title>Integration of the genetic map and genome assembly of fugu facilitates insights into distinct features of genome evolution in teleosts and mammals.</title>
        <authorList>
            <person name="Kai W."/>
            <person name="Kikuchi K."/>
            <person name="Tohari S."/>
            <person name="Chew A.K."/>
            <person name="Tay A."/>
            <person name="Fujiwara A."/>
            <person name="Hosoya S."/>
            <person name="Suetake H."/>
            <person name="Naruse K."/>
            <person name="Brenner S."/>
            <person name="Suzuki Y."/>
            <person name="Venkatesh B."/>
        </authorList>
    </citation>
    <scope>NUCLEOTIDE SEQUENCE [LARGE SCALE GENOMIC DNA]</scope>
</reference>
<keyword evidence="28" id="KW-1185">Reference proteome</keyword>
<dbReference type="GeneTree" id="ENSGT00940000155095"/>
<dbReference type="FunFam" id="3.40.50.11660:FF:000001">
    <property type="entry name" value="alpha-(1,3)-fucosyltransferase 9"/>
    <property type="match status" value="1"/>
</dbReference>
<dbReference type="STRING" id="31033.ENSTRUP00000037511"/>
<evidence type="ECO:0000256" key="11">
    <source>
        <dbReference type="ARBA" id="ARBA00023098"/>
    </source>
</evidence>
<keyword evidence="5 24" id="KW-0328">Glycosyltransferase</keyword>
<dbReference type="InterPro" id="IPR001503">
    <property type="entry name" value="Glyco_trans_10"/>
</dbReference>
<evidence type="ECO:0000259" key="26">
    <source>
        <dbReference type="Pfam" id="PF17039"/>
    </source>
</evidence>
<comment type="pathway">
    <text evidence="1">Protein modification; protein glycosylation.</text>
</comment>
<organism evidence="27 28">
    <name type="scientific">Takifugu rubripes</name>
    <name type="common">Japanese pufferfish</name>
    <name type="synonym">Fugu rubripes</name>
    <dbReference type="NCBI Taxonomy" id="31033"/>
    <lineage>
        <taxon>Eukaryota</taxon>
        <taxon>Metazoa</taxon>
        <taxon>Chordata</taxon>
        <taxon>Craniata</taxon>
        <taxon>Vertebrata</taxon>
        <taxon>Euteleostomi</taxon>
        <taxon>Actinopterygii</taxon>
        <taxon>Neopterygii</taxon>
        <taxon>Teleostei</taxon>
        <taxon>Neoteleostei</taxon>
        <taxon>Acanthomorphata</taxon>
        <taxon>Eupercaria</taxon>
        <taxon>Tetraodontiformes</taxon>
        <taxon>Tetradontoidea</taxon>
        <taxon>Tetraodontidae</taxon>
        <taxon>Takifugu</taxon>
    </lineage>
</organism>
<keyword evidence="13" id="KW-1015">Disulfide bond</keyword>
<keyword evidence="7 24" id="KW-0812">Transmembrane</keyword>
<comment type="catalytic activity">
    <reaction evidence="20">
        <text>a neolactoside nLc4Cer + GDP-beta-L-fucose = a neolactoside III(3)-alpha-Fuc-nLc4Cer + GDP + H(+)</text>
        <dbReference type="Rhea" id="RHEA:48376"/>
        <dbReference type="ChEBI" id="CHEBI:15378"/>
        <dbReference type="ChEBI" id="CHEBI:57273"/>
        <dbReference type="ChEBI" id="CHEBI:58189"/>
        <dbReference type="ChEBI" id="CHEBI:90376"/>
        <dbReference type="ChEBI" id="CHEBI:90379"/>
    </reaction>
    <physiologicalReaction direction="left-to-right" evidence="20">
        <dbReference type="Rhea" id="RHEA:48377"/>
    </physiologicalReaction>
</comment>
<evidence type="ECO:0000256" key="4">
    <source>
        <dbReference type="ARBA" id="ARBA00011738"/>
    </source>
</evidence>
<reference evidence="27" key="2">
    <citation type="submission" date="2025-08" db="UniProtKB">
        <authorList>
            <consortium name="Ensembl"/>
        </authorList>
    </citation>
    <scope>IDENTIFICATION</scope>
</reference>
<dbReference type="InParanoid" id="H2UKP0"/>
<reference evidence="27" key="3">
    <citation type="submission" date="2025-09" db="UniProtKB">
        <authorList>
            <consortium name="Ensembl"/>
        </authorList>
    </citation>
    <scope>IDENTIFICATION</scope>
</reference>
<feature type="domain" description="Fucosyltransferase N-terminal" evidence="26">
    <location>
        <begin position="69"/>
        <end position="175"/>
    </location>
</feature>
<evidence type="ECO:0000256" key="19">
    <source>
        <dbReference type="ARBA" id="ARBA00036481"/>
    </source>
</evidence>
<feature type="domain" description="Fucosyltransferase C-terminal" evidence="25">
    <location>
        <begin position="190"/>
        <end position="363"/>
    </location>
</feature>
<comment type="subunit">
    <text evidence="4">Homodimer.</text>
</comment>
<evidence type="ECO:0000256" key="18">
    <source>
        <dbReference type="ARBA" id="ARBA00036295"/>
    </source>
</evidence>
<evidence type="ECO:0000256" key="14">
    <source>
        <dbReference type="ARBA" id="ARBA00023180"/>
    </source>
</evidence>
<dbReference type="InterPro" id="IPR038577">
    <property type="entry name" value="GT10-like_C_sf"/>
</dbReference>
<comment type="catalytic activity">
    <reaction evidence="16">
        <text>alpha-D-galactosyl-(1-&gt;3)-beta-D-galactosyl-(1-&gt;4)-N-acetyl-beta-D-glucosaminyl-(1-&gt;3)-beta-D-galactosyl-(1-&gt;4)-beta-D-glucosyl-(1&lt;-&gt;1')-ceramide + GDP-beta-L-fucose = a neolactoside IV(3)-alpha-Gal,III(3)-alpha-Fuc-nLc4Cer + GDP + H(+)</text>
        <dbReference type="Rhea" id="RHEA:48380"/>
        <dbReference type="ChEBI" id="CHEBI:15378"/>
        <dbReference type="ChEBI" id="CHEBI:57273"/>
        <dbReference type="ChEBI" id="CHEBI:58189"/>
        <dbReference type="ChEBI" id="CHEBI:90380"/>
        <dbReference type="ChEBI" id="CHEBI:90381"/>
    </reaction>
    <physiologicalReaction direction="left-to-right" evidence="16">
        <dbReference type="Rhea" id="RHEA:48381"/>
    </physiologicalReaction>
</comment>
<evidence type="ECO:0000256" key="6">
    <source>
        <dbReference type="ARBA" id="ARBA00022679"/>
    </source>
</evidence>
<dbReference type="PROSITE" id="PS51257">
    <property type="entry name" value="PROKAR_LIPOPROTEIN"/>
    <property type="match status" value="1"/>
</dbReference>
<evidence type="ECO:0000256" key="2">
    <source>
        <dbReference type="ARBA" id="ARBA00004934"/>
    </source>
</evidence>
<gene>
    <name evidence="27" type="primary">fut9</name>
</gene>
<evidence type="ECO:0000256" key="22">
    <source>
        <dbReference type="ARBA" id="ARBA00043828"/>
    </source>
</evidence>
<comment type="catalytic activity">
    <reaction evidence="17">
        <text>an alpha-Neu5Ac-(2-&gt;3)-beta-D-Gal-(1-&gt;4)-beta-D-GlcNAc-(1-&gt;3)-beta-D-Gal-(1-&gt;4)-beta-D-GlcNAc derivative + GDP-beta-L-fucose = an alpha-Neu5Ac-(2-&gt;3)-beta-D-Gal-(1-&gt;4)-beta-D-GlcNAc-(1-&gt;3)-beta-D-Gal-(1-&gt;4)-[alpha-L-Fuc-(1-&gt;3)]-beta-D-GlcNAc derivative + GDP + H(+)</text>
        <dbReference type="Rhea" id="RHEA:68044"/>
        <dbReference type="ChEBI" id="CHEBI:15378"/>
        <dbReference type="ChEBI" id="CHEBI:57273"/>
        <dbReference type="ChEBI" id="CHEBI:58189"/>
        <dbReference type="ChEBI" id="CHEBI:145343"/>
        <dbReference type="ChEBI" id="CHEBI:176900"/>
    </reaction>
    <physiologicalReaction direction="left-to-right" evidence="17">
        <dbReference type="Rhea" id="RHEA:68045"/>
    </physiologicalReaction>
</comment>
<keyword evidence="8" id="KW-0735">Signal-anchor</keyword>
<evidence type="ECO:0000256" key="23">
    <source>
        <dbReference type="ARBA" id="ARBA00043838"/>
    </source>
</evidence>
<comment type="catalytic activity">
    <reaction evidence="23">
        <text>an alpha-L-Fuc-(1-&gt;2)-beta-D-Gal-(1-&gt;4)-beta-D-GlcNAc derivative + GDP-beta-L-fucose = an alpha-L-Fuc-(1-&gt;2)-beta-D-Gal-(1-&gt;4)-[alpha-L-Fuc-(1-&gt;3)]-beta-D-GlcNAc derivative + GDP + H(+)</text>
        <dbReference type="Rhea" id="RHEA:77191"/>
        <dbReference type="ChEBI" id="CHEBI:15378"/>
        <dbReference type="ChEBI" id="CHEBI:57273"/>
        <dbReference type="ChEBI" id="CHEBI:58189"/>
        <dbReference type="ChEBI" id="CHEBI:133510"/>
        <dbReference type="ChEBI" id="CHEBI:195560"/>
    </reaction>
    <physiologicalReaction direction="left-to-right" evidence="23">
        <dbReference type="Rhea" id="RHEA:77192"/>
    </physiologicalReaction>
</comment>
<dbReference type="SUPFAM" id="SSF53756">
    <property type="entry name" value="UDP-Glycosyltransferase/glycogen phosphorylase"/>
    <property type="match status" value="1"/>
</dbReference>
<proteinExistence type="inferred from homology"/>
<dbReference type="OMA" id="FRKWDSQ"/>
<evidence type="ECO:0000256" key="17">
    <source>
        <dbReference type="ARBA" id="ARBA00036234"/>
    </source>
</evidence>
<name>H2UKP0_TAKRU</name>
<protein>
    <recommendedName>
        <fullName evidence="24">Fucosyltransferase</fullName>
        <ecNumber evidence="24">2.4.1.-</ecNumber>
    </recommendedName>
</protein>
<comment type="catalytic activity">
    <reaction evidence="19">
        <text>an N-acetyl-alpha-neuraminyl-(2-&gt;3)-beta-D-galactosyl-(1-&gt;4)-N-acetyl-beta-D-glucosaminyl derivative + GDP-beta-L-fucose = an alpha-Neu5Ac-(2-&gt;3)-beta-D-Gal-(1-&gt;4)-[alpha-L-Fuc-(1-&gt;3)]-beta-D-GlcNAc derivative + GDP + H(+)</text>
        <dbReference type="Rhea" id="RHEA:56076"/>
        <dbReference type="ChEBI" id="CHEBI:15378"/>
        <dbReference type="ChEBI" id="CHEBI:57273"/>
        <dbReference type="ChEBI" id="CHEBI:58189"/>
        <dbReference type="ChEBI" id="CHEBI:136545"/>
        <dbReference type="ChEBI" id="CHEBI:139509"/>
    </reaction>
    <physiologicalReaction direction="left-to-right" evidence="19">
        <dbReference type="Rhea" id="RHEA:56077"/>
    </physiologicalReaction>
</comment>
<dbReference type="EC" id="2.4.1.-" evidence="24"/>
<dbReference type="Ensembl" id="ENSTRUT00000037646.3">
    <property type="protein sequence ID" value="ENSTRUP00000037511.2"/>
    <property type="gene ID" value="ENSTRUG00000014680.3"/>
</dbReference>
<accession>H2UKP0</accession>
<evidence type="ECO:0000256" key="16">
    <source>
        <dbReference type="ARBA" id="ARBA00036053"/>
    </source>
</evidence>
<evidence type="ECO:0000256" key="21">
    <source>
        <dbReference type="ARBA" id="ARBA00037848"/>
    </source>
</evidence>
<dbReference type="AlphaFoldDB" id="H2UKP0"/>
<evidence type="ECO:0000256" key="7">
    <source>
        <dbReference type="ARBA" id="ARBA00022692"/>
    </source>
</evidence>
<dbReference type="Pfam" id="PF00852">
    <property type="entry name" value="Glyco_transf_10"/>
    <property type="match status" value="1"/>
</dbReference>
<dbReference type="InterPro" id="IPR031481">
    <property type="entry name" value="Glyco_tran_10_N"/>
</dbReference>
<evidence type="ECO:0000256" key="15">
    <source>
        <dbReference type="ARBA" id="ARBA00029329"/>
    </source>
</evidence>
<dbReference type="GO" id="GO:0006629">
    <property type="term" value="P:lipid metabolic process"/>
    <property type="evidence" value="ECO:0007669"/>
    <property type="project" value="UniProtKB-KW"/>
</dbReference>
<comment type="catalytic activity">
    <reaction evidence="15">
        <text>a beta-D-galactosyl-(1-&gt;4)-N-acetyl-beta-D-glucosaminyl derivative + GDP-beta-L-fucose = a beta-D-galactosyl-(1-&gt;4)-[alpha-L-fucosyl-(1-&gt;3)]-N-acetyl-beta-D-glucosaminyl derivative + GDP + H(+)</text>
        <dbReference type="Rhea" id="RHEA:14257"/>
        <dbReference type="ChEBI" id="CHEBI:15378"/>
        <dbReference type="ChEBI" id="CHEBI:57273"/>
        <dbReference type="ChEBI" id="CHEBI:58189"/>
        <dbReference type="ChEBI" id="CHEBI:133507"/>
        <dbReference type="ChEBI" id="CHEBI:137941"/>
        <dbReference type="EC" id="2.4.1.152"/>
    </reaction>
    <physiologicalReaction direction="left-to-right" evidence="15">
        <dbReference type="Rhea" id="RHEA:14258"/>
    </physiologicalReaction>
</comment>
<evidence type="ECO:0000256" key="24">
    <source>
        <dbReference type="RuleBase" id="RU003832"/>
    </source>
</evidence>
<evidence type="ECO:0000256" key="3">
    <source>
        <dbReference type="ARBA" id="ARBA00008919"/>
    </source>
</evidence>
<dbReference type="Pfam" id="PF17039">
    <property type="entry name" value="Glyco_tran_10_N"/>
    <property type="match status" value="1"/>
</dbReference>
<feature type="transmembrane region" description="Helical" evidence="24">
    <location>
        <begin position="20"/>
        <end position="38"/>
    </location>
</feature>
<dbReference type="InterPro" id="IPR055270">
    <property type="entry name" value="Glyco_tran_10_C"/>
</dbReference>
<sequence>MSISGRNMSTSALHGIIRPLLISILIVGCFVTLFFMYYKPSTSWFSGPMETGVSSERLKNNISTNSDKNVTTILLWFWPFGQTFELNVCNAYFGFEGCYITADKNLYNKSDGVVFHHRDIAGDLSNMPTVVRPSFQKWVWFNMESPSHSSRHAGMESLFNLTMNYHLDSDIPLPYLSVIATENVEDFVPPSKNKLVCWIVSNWNPEHARVKFYNELYKHVEVHTFGRAFGEQLPDEETLPIIASCKFYLSFENSIHKDYFTEKLYNPLAVGTVPVVLGPPRENYENIIHGDAFIHVEDFASAKELADYLLLLDKNEEMYLKYFQWRRRFKARRVELWHEATCKACDYIRRHKQYRVFSDLNKWYWG</sequence>
<evidence type="ECO:0000256" key="8">
    <source>
        <dbReference type="ARBA" id="ARBA00022968"/>
    </source>
</evidence>
<dbReference type="GO" id="GO:0032580">
    <property type="term" value="C:Golgi cisterna membrane"/>
    <property type="evidence" value="ECO:0007669"/>
    <property type="project" value="UniProtKB-SubCell"/>
</dbReference>
<comment type="subcellular location">
    <subcellularLocation>
        <location evidence="24">Golgi apparatus</location>
        <location evidence="24">Golgi stack membrane</location>
        <topology evidence="24">Single-pass type II membrane protein</topology>
    </subcellularLocation>
    <subcellularLocation>
        <location evidence="21">Golgi apparatus</location>
        <location evidence="21">trans-Golgi network membrane</location>
        <topology evidence="21">Single-pass type II membrane protein</topology>
    </subcellularLocation>
</comment>
<evidence type="ECO:0000256" key="13">
    <source>
        <dbReference type="ARBA" id="ARBA00023157"/>
    </source>
</evidence>
<dbReference type="PANTHER" id="PTHR11929:SF10">
    <property type="entry name" value="4-GALACTOSYL-N-ACETYLGLUCOSAMINIDE 3-ALPHA-L-FUCOSYLTRANSFERASE 9"/>
    <property type="match status" value="1"/>
</dbReference>
<evidence type="ECO:0000256" key="10">
    <source>
        <dbReference type="ARBA" id="ARBA00023034"/>
    </source>
</evidence>
<keyword evidence="6 24" id="KW-0808">Transferase</keyword>
<evidence type="ECO:0000256" key="20">
    <source>
        <dbReference type="ARBA" id="ARBA00036757"/>
    </source>
</evidence>